<dbReference type="EMBL" id="BKCP01006217">
    <property type="protein sequence ID" value="GER41967.1"/>
    <property type="molecule type" value="Genomic_DNA"/>
</dbReference>
<accession>A0A5A7QC60</accession>
<evidence type="ECO:0000313" key="2">
    <source>
        <dbReference type="Proteomes" id="UP000325081"/>
    </source>
</evidence>
<sequence length="222" mass="24942">VKITLEELGVNEVKQVHIKLGYVHDCSNLLVLNNDSDVLKVGQMVNDSRMVGLYVEHETTNKIGEPSQTDNLTSSFPHVNEPVSYVGDCDESMTINNHRDSDDHLVNVTYDCDFSAAGYAIMFDENIISDVEFGGINRYVPRVESIGSKAKDKHKGHNVFNENSDISNSNFELGMFLTDMSLFRKTVRQHAIKNGKDVVFSINEITNVQIMYAAKLYDENSI</sequence>
<reference evidence="2" key="1">
    <citation type="journal article" date="2019" name="Curr. Biol.">
        <title>Genome Sequence of Striga asiatica Provides Insight into the Evolution of Plant Parasitism.</title>
        <authorList>
            <person name="Yoshida S."/>
            <person name="Kim S."/>
            <person name="Wafula E.K."/>
            <person name="Tanskanen J."/>
            <person name="Kim Y.M."/>
            <person name="Honaas L."/>
            <person name="Yang Z."/>
            <person name="Spallek T."/>
            <person name="Conn C.E."/>
            <person name="Ichihashi Y."/>
            <person name="Cheong K."/>
            <person name="Cui S."/>
            <person name="Der J.P."/>
            <person name="Gundlach H."/>
            <person name="Jiao Y."/>
            <person name="Hori C."/>
            <person name="Ishida J.K."/>
            <person name="Kasahara H."/>
            <person name="Kiba T."/>
            <person name="Kim M.S."/>
            <person name="Koo N."/>
            <person name="Laohavisit A."/>
            <person name="Lee Y.H."/>
            <person name="Lumba S."/>
            <person name="McCourt P."/>
            <person name="Mortimer J.C."/>
            <person name="Mutuku J.M."/>
            <person name="Nomura T."/>
            <person name="Sasaki-Sekimoto Y."/>
            <person name="Seto Y."/>
            <person name="Wang Y."/>
            <person name="Wakatake T."/>
            <person name="Sakakibara H."/>
            <person name="Demura T."/>
            <person name="Yamaguchi S."/>
            <person name="Yoneyama K."/>
            <person name="Manabe R.I."/>
            <person name="Nelson D.C."/>
            <person name="Schulman A.H."/>
            <person name="Timko M.P."/>
            <person name="dePamphilis C.W."/>
            <person name="Choi D."/>
            <person name="Shirasu K."/>
        </authorList>
    </citation>
    <scope>NUCLEOTIDE SEQUENCE [LARGE SCALE GENOMIC DNA]</scope>
    <source>
        <strain evidence="2">cv. UVA1</strain>
    </source>
</reference>
<comment type="caution">
    <text evidence="1">The sequence shown here is derived from an EMBL/GenBank/DDBJ whole genome shotgun (WGS) entry which is preliminary data.</text>
</comment>
<dbReference type="AlphaFoldDB" id="A0A5A7QC60"/>
<dbReference type="Proteomes" id="UP000325081">
    <property type="component" value="Unassembled WGS sequence"/>
</dbReference>
<gene>
    <name evidence="1" type="ORF">STAS_18737</name>
</gene>
<organism evidence="1 2">
    <name type="scientific">Striga asiatica</name>
    <name type="common">Asiatic witchweed</name>
    <name type="synonym">Buchnera asiatica</name>
    <dbReference type="NCBI Taxonomy" id="4170"/>
    <lineage>
        <taxon>Eukaryota</taxon>
        <taxon>Viridiplantae</taxon>
        <taxon>Streptophyta</taxon>
        <taxon>Embryophyta</taxon>
        <taxon>Tracheophyta</taxon>
        <taxon>Spermatophyta</taxon>
        <taxon>Magnoliopsida</taxon>
        <taxon>eudicotyledons</taxon>
        <taxon>Gunneridae</taxon>
        <taxon>Pentapetalae</taxon>
        <taxon>asterids</taxon>
        <taxon>lamiids</taxon>
        <taxon>Lamiales</taxon>
        <taxon>Orobanchaceae</taxon>
        <taxon>Buchnereae</taxon>
        <taxon>Striga</taxon>
    </lineage>
</organism>
<proteinExistence type="predicted"/>
<feature type="non-terminal residue" evidence="1">
    <location>
        <position position="1"/>
    </location>
</feature>
<evidence type="ECO:0000313" key="1">
    <source>
        <dbReference type="EMBL" id="GER41967.1"/>
    </source>
</evidence>
<keyword evidence="2" id="KW-1185">Reference proteome</keyword>
<protein>
    <submittedName>
        <fullName evidence="1">RNA-binding (RRM/RBD/RNP motifs) family protein</fullName>
    </submittedName>
</protein>
<name>A0A5A7QC60_STRAF</name>